<gene>
    <name evidence="1" type="ORF">M9H77_16955</name>
</gene>
<accession>A0ACC0B3D1</accession>
<dbReference type="Proteomes" id="UP001060085">
    <property type="component" value="Linkage Group LG04"/>
</dbReference>
<sequence>MPKHRMLLGLMPRPRHKQLARSSSKLLAKLKPLGFCWIPILAAFYANTPSMVDFNSKCSNSFCYQVVTSSGIVSSNVDVFDASSTDAFDVLNVDNSSTRIPVRGGAPLKRKARGKMYENGVAQNPKGIYFQRVSSANLEMELDHPLLALQEYWIKSLLTYGGDRNTTSSQNILKMYLKSFYLNK</sequence>
<name>A0ACC0B3D1_CATRO</name>
<organism evidence="1 2">
    <name type="scientific">Catharanthus roseus</name>
    <name type="common">Madagascar periwinkle</name>
    <name type="synonym">Vinca rosea</name>
    <dbReference type="NCBI Taxonomy" id="4058"/>
    <lineage>
        <taxon>Eukaryota</taxon>
        <taxon>Viridiplantae</taxon>
        <taxon>Streptophyta</taxon>
        <taxon>Embryophyta</taxon>
        <taxon>Tracheophyta</taxon>
        <taxon>Spermatophyta</taxon>
        <taxon>Magnoliopsida</taxon>
        <taxon>eudicotyledons</taxon>
        <taxon>Gunneridae</taxon>
        <taxon>Pentapetalae</taxon>
        <taxon>asterids</taxon>
        <taxon>lamiids</taxon>
        <taxon>Gentianales</taxon>
        <taxon>Apocynaceae</taxon>
        <taxon>Rauvolfioideae</taxon>
        <taxon>Vinceae</taxon>
        <taxon>Catharanthinae</taxon>
        <taxon>Catharanthus</taxon>
    </lineage>
</organism>
<evidence type="ECO:0000313" key="2">
    <source>
        <dbReference type="Proteomes" id="UP001060085"/>
    </source>
</evidence>
<proteinExistence type="predicted"/>
<evidence type="ECO:0000313" key="1">
    <source>
        <dbReference type="EMBL" id="KAI5667102.1"/>
    </source>
</evidence>
<keyword evidence="2" id="KW-1185">Reference proteome</keyword>
<comment type="caution">
    <text evidence="1">The sequence shown here is derived from an EMBL/GenBank/DDBJ whole genome shotgun (WGS) entry which is preliminary data.</text>
</comment>
<dbReference type="EMBL" id="CM044704">
    <property type="protein sequence ID" value="KAI5667102.1"/>
    <property type="molecule type" value="Genomic_DNA"/>
</dbReference>
<reference evidence="2" key="1">
    <citation type="journal article" date="2023" name="Nat. Plants">
        <title>Single-cell RNA sequencing provides a high-resolution roadmap for understanding the multicellular compartmentation of specialized metabolism.</title>
        <authorList>
            <person name="Sun S."/>
            <person name="Shen X."/>
            <person name="Li Y."/>
            <person name="Li Y."/>
            <person name="Wang S."/>
            <person name="Li R."/>
            <person name="Zhang H."/>
            <person name="Shen G."/>
            <person name="Guo B."/>
            <person name="Wei J."/>
            <person name="Xu J."/>
            <person name="St-Pierre B."/>
            <person name="Chen S."/>
            <person name="Sun C."/>
        </authorList>
    </citation>
    <scope>NUCLEOTIDE SEQUENCE [LARGE SCALE GENOMIC DNA]</scope>
</reference>
<protein>
    <submittedName>
        <fullName evidence="1">Uncharacterized protein</fullName>
    </submittedName>
</protein>